<sequence length="189" mass="21366">MNVLIAVWTPLFQNACRPYSHLPCLTTNGTQKSAVFVAAYSALMDFFLSFLPWKLIWPLHLITKDRLGICIAMSRGIFAGATGILKIYHLLQFNPHENEQVYILDRTGGLFIWESAEIAATIIAASIPMLRKIACHRNRGTYALDCHENRTRAMRSAFERQLRIAGLQSGDNKSDEINQELTSLHHSHV</sequence>
<organism evidence="8 9">
    <name type="scientific">Colletotrichum limetticola</name>
    <dbReference type="NCBI Taxonomy" id="1209924"/>
    <lineage>
        <taxon>Eukaryota</taxon>
        <taxon>Fungi</taxon>
        <taxon>Dikarya</taxon>
        <taxon>Ascomycota</taxon>
        <taxon>Pezizomycotina</taxon>
        <taxon>Sordariomycetes</taxon>
        <taxon>Hypocreomycetidae</taxon>
        <taxon>Glomerellales</taxon>
        <taxon>Glomerellaceae</taxon>
        <taxon>Colletotrichum</taxon>
        <taxon>Colletotrichum acutatum species complex</taxon>
    </lineage>
</organism>
<keyword evidence="4 6" id="KW-0472">Membrane</keyword>
<feature type="transmembrane region" description="Helical" evidence="6">
    <location>
        <begin position="111"/>
        <end position="130"/>
    </location>
</feature>
<feature type="domain" description="Rhodopsin" evidence="7">
    <location>
        <begin position="30"/>
        <end position="133"/>
    </location>
</feature>
<keyword evidence="9" id="KW-1185">Reference proteome</keyword>
<evidence type="ECO:0000256" key="1">
    <source>
        <dbReference type="ARBA" id="ARBA00004141"/>
    </source>
</evidence>
<dbReference type="InterPro" id="IPR052337">
    <property type="entry name" value="SAT4-like"/>
</dbReference>
<accession>A0ABQ9P7L7</accession>
<keyword evidence="3 6" id="KW-1133">Transmembrane helix</keyword>
<evidence type="ECO:0000256" key="4">
    <source>
        <dbReference type="ARBA" id="ARBA00023136"/>
    </source>
</evidence>
<comment type="subcellular location">
    <subcellularLocation>
        <location evidence="1">Membrane</location>
        <topology evidence="1">Multi-pass membrane protein</topology>
    </subcellularLocation>
</comment>
<feature type="transmembrane region" description="Helical" evidence="6">
    <location>
        <begin position="67"/>
        <end position="91"/>
    </location>
</feature>
<dbReference type="InterPro" id="IPR049326">
    <property type="entry name" value="Rhodopsin_dom_fungi"/>
</dbReference>
<dbReference type="EMBL" id="JARUPT010000953">
    <property type="protein sequence ID" value="KAK0368108.1"/>
    <property type="molecule type" value="Genomic_DNA"/>
</dbReference>
<keyword evidence="2 6" id="KW-0812">Transmembrane</keyword>
<comment type="similarity">
    <text evidence="5">Belongs to the SAT4 family.</text>
</comment>
<evidence type="ECO:0000256" key="3">
    <source>
        <dbReference type="ARBA" id="ARBA00022989"/>
    </source>
</evidence>
<evidence type="ECO:0000256" key="6">
    <source>
        <dbReference type="SAM" id="Phobius"/>
    </source>
</evidence>
<protein>
    <recommendedName>
        <fullName evidence="7">Rhodopsin domain-containing protein</fullName>
    </recommendedName>
</protein>
<dbReference type="Proteomes" id="UP001169217">
    <property type="component" value="Unassembled WGS sequence"/>
</dbReference>
<dbReference type="Pfam" id="PF20684">
    <property type="entry name" value="Fung_rhodopsin"/>
    <property type="match status" value="1"/>
</dbReference>
<feature type="transmembrane region" description="Helical" evidence="6">
    <location>
        <begin position="34"/>
        <end position="55"/>
    </location>
</feature>
<dbReference type="PANTHER" id="PTHR33048:SF42">
    <property type="entry name" value="INTEGRAL MEMBRANE PROTEIN"/>
    <property type="match status" value="1"/>
</dbReference>
<evidence type="ECO:0000313" key="8">
    <source>
        <dbReference type="EMBL" id="KAK0368108.1"/>
    </source>
</evidence>
<comment type="caution">
    <text evidence="8">The sequence shown here is derived from an EMBL/GenBank/DDBJ whole genome shotgun (WGS) entry which is preliminary data.</text>
</comment>
<proteinExistence type="inferred from homology"/>
<evidence type="ECO:0000256" key="5">
    <source>
        <dbReference type="ARBA" id="ARBA00038359"/>
    </source>
</evidence>
<gene>
    <name evidence="8" type="ORF">CLIM01_14538</name>
</gene>
<evidence type="ECO:0000256" key="2">
    <source>
        <dbReference type="ARBA" id="ARBA00022692"/>
    </source>
</evidence>
<name>A0ABQ9P7L7_9PEZI</name>
<evidence type="ECO:0000313" key="9">
    <source>
        <dbReference type="Proteomes" id="UP001169217"/>
    </source>
</evidence>
<evidence type="ECO:0000259" key="7">
    <source>
        <dbReference type="Pfam" id="PF20684"/>
    </source>
</evidence>
<reference evidence="8" key="1">
    <citation type="submission" date="2023-04" db="EMBL/GenBank/DDBJ databases">
        <title>Colletotrichum limetticola genome sequence.</title>
        <authorList>
            <person name="Baroncelli R."/>
        </authorList>
    </citation>
    <scope>NUCLEOTIDE SEQUENCE</scope>
    <source>
        <strain evidence="8">KLA-Anderson</strain>
    </source>
</reference>
<dbReference type="PANTHER" id="PTHR33048">
    <property type="entry name" value="PTH11-LIKE INTEGRAL MEMBRANE PROTEIN (AFU_ORTHOLOGUE AFUA_5G11245)"/>
    <property type="match status" value="1"/>
</dbReference>